<accession>A0AAD9DJW7</accession>
<feature type="non-terminal residue" evidence="5">
    <location>
        <position position="1"/>
    </location>
</feature>
<dbReference type="Proteomes" id="UP001239994">
    <property type="component" value="Unassembled WGS sequence"/>
</dbReference>
<evidence type="ECO:0000313" key="5">
    <source>
        <dbReference type="EMBL" id="KAK1784471.1"/>
    </source>
</evidence>
<evidence type="ECO:0000256" key="3">
    <source>
        <dbReference type="SAM" id="MobiDB-lite"/>
    </source>
</evidence>
<dbReference type="InterPro" id="IPR036772">
    <property type="entry name" value="SRCR-like_dom_sf"/>
</dbReference>
<reference evidence="5" key="1">
    <citation type="submission" date="2023-03" db="EMBL/GenBank/DDBJ databases">
        <title>Electrophorus voltai genome.</title>
        <authorList>
            <person name="Bian C."/>
        </authorList>
    </citation>
    <scope>NUCLEOTIDE SEQUENCE</scope>
    <source>
        <strain evidence="5">CB-2022</strain>
        <tissue evidence="5">Muscle</tissue>
    </source>
</reference>
<dbReference type="Pfam" id="PF00530">
    <property type="entry name" value="SRCR"/>
    <property type="match status" value="1"/>
</dbReference>
<proteinExistence type="predicted"/>
<evidence type="ECO:0000259" key="4">
    <source>
        <dbReference type="PROSITE" id="PS50287"/>
    </source>
</evidence>
<feature type="domain" description="SRCR" evidence="4">
    <location>
        <begin position="1"/>
        <end position="103"/>
    </location>
</feature>
<protein>
    <recommendedName>
        <fullName evidence="4">SRCR domain-containing protein</fullName>
    </recommendedName>
</protein>
<evidence type="ECO:0000256" key="2">
    <source>
        <dbReference type="PROSITE-ProRule" id="PRU00196"/>
    </source>
</evidence>
<keyword evidence="6" id="KW-1185">Reference proteome</keyword>
<dbReference type="PROSITE" id="PS50287">
    <property type="entry name" value="SRCR_2"/>
    <property type="match status" value="1"/>
</dbReference>
<feature type="compositionally biased region" description="Basic and acidic residues" evidence="3">
    <location>
        <begin position="79"/>
        <end position="88"/>
    </location>
</feature>
<gene>
    <name evidence="5" type="ORF">P4O66_008247</name>
</gene>
<dbReference type="AlphaFoldDB" id="A0AAD9DJW7"/>
<feature type="compositionally biased region" description="Basic residues" evidence="3">
    <location>
        <begin position="89"/>
        <end position="103"/>
    </location>
</feature>
<comment type="caution">
    <text evidence="5">The sequence shown here is derived from an EMBL/GenBank/DDBJ whole genome shotgun (WGS) entry which is preliminary data.</text>
</comment>
<evidence type="ECO:0000313" key="6">
    <source>
        <dbReference type="Proteomes" id="UP001239994"/>
    </source>
</evidence>
<dbReference type="EMBL" id="JAROKS010000132">
    <property type="protein sequence ID" value="KAK1784471.1"/>
    <property type="molecule type" value="Genomic_DNA"/>
</dbReference>
<dbReference type="SUPFAM" id="SSF56487">
    <property type="entry name" value="SRCR-like"/>
    <property type="match status" value="1"/>
</dbReference>
<evidence type="ECO:0000256" key="1">
    <source>
        <dbReference type="ARBA" id="ARBA00023157"/>
    </source>
</evidence>
<comment type="caution">
    <text evidence="2">Lacks conserved residue(s) required for the propagation of feature annotation.</text>
</comment>
<sequence>GLNIGGSNACCGRVEIYRNGQWGTVCDDHWDMKRWCADICDVAQLSLATVAQELGQTEGKGVGLATWLEQEASTETGEEKYWDSCGNRDRHRSKGRRNYVKQN</sequence>
<dbReference type="PRINTS" id="PR00258">
    <property type="entry name" value="SPERACTRCPTR"/>
</dbReference>
<organism evidence="5 6">
    <name type="scientific">Electrophorus voltai</name>
    <dbReference type="NCBI Taxonomy" id="2609070"/>
    <lineage>
        <taxon>Eukaryota</taxon>
        <taxon>Metazoa</taxon>
        <taxon>Chordata</taxon>
        <taxon>Craniata</taxon>
        <taxon>Vertebrata</taxon>
        <taxon>Euteleostomi</taxon>
        <taxon>Actinopterygii</taxon>
        <taxon>Neopterygii</taxon>
        <taxon>Teleostei</taxon>
        <taxon>Ostariophysi</taxon>
        <taxon>Gymnotiformes</taxon>
        <taxon>Gymnotoidei</taxon>
        <taxon>Gymnotidae</taxon>
        <taxon>Electrophorus</taxon>
    </lineage>
</organism>
<dbReference type="GO" id="GO:0016020">
    <property type="term" value="C:membrane"/>
    <property type="evidence" value="ECO:0007669"/>
    <property type="project" value="InterPro"/>
</dbReference>
<dbReference type="InterPro" id="IPR001190">
    <property type="entry name" value="SRCR"/>
</dbReference>
<dbReference type="Gene3D" id="3.10.250.10">
    <property type="entry name" value="SRCR-like domain"/>
    <property type="match status" value="1"/>
</dbReference>
<keyword evidence="1" id="KW-1015">Disulfide bond</keyword>
<name>A0AAD9DJW7_9TELE</name>
<feature type="region of interest" description="Disordered" evidence="3">
    <location>
        <begin position="79"/>
        <end position="103"/>
    </location>
</feature>